<dbReference type="RefSeq" id="WP_108404928.1">
    <property type="nucleotide sequence ID" value="NZ_CP026948.1"/>
</dbReference>
<sequence length="114" mass="12373">MTVVNVILALSFFAAAWYWWWTGVRAERGTLRPGTFCAASLGLSYFDKQKWVEGHYAASGYTKAVSVPLFVAAIACLFAGESVYGWIFVTSLSLAAVALVAAVRKAHAAVRHMP</sequence>
<evidence type="ECO:0000313" key="2">
    <source>
        <dbReference type="Proteomes" id="UP000244754"/>
    </source>
</evidence>
<dbReference type="KEGG" id="clia:C3E79_10930"/>
<evidence type="ECO:0000313" key="1">
    <source>
        <dbReference type="EMBL" id="AWB84920.1"/>
    </source>
</evidence>
<name>A0A2S0WGM6_9CORY</name>
<dbReference type="Proteomes" id="UP000244754">
    <property type="component" value="Chromosome"/>
</dbReference>
<keyword evidence="2" id="KW-1185">Reference proteome</keyword>
<dbReference type="OrthoDB" id="4481397at2"/>
<dbReference type="AlphaFoldDB" id="A0A2S0WGM6"/>
<protein>
    <submittedName>
        <fullName evidence="1">Uncharacterized protein</fullName>
    </submittedName>
</protein>
<dbReference type="EMBL" id="CP026948">
    <property type="protein sequence ID" value="AWB84920.1"/>
    <property type="molecule type" value="Genomic_DNA"/>
</dbReference>
<organism evidence="1 2">
    <name type="scientific">Corynebacterium liangguodongii</name>
    <dbReference type="NCBI Taxonomy" id="2079535"/>
    <lineage>
        <taxon>Bacteria</taxon>
        <taxon>Bacillati</taxon>
        <taxon>Actinomycetota</taxon>
        <taxon>Actinomycetes</taxon>
        <taxon>Mycobacteriales</taxon>
        <taxon>Corynebacteriaceae</taxon>
        <taxon>Corynebacterium</taxon>
    </lineage>
</organism>
<proteinExistence type="predicted"/>
<accession>A0A2S0WGM6</accession>
<reference evidence="2" key="1">
    <citation type="submission" date="2018-01" db="EMBL/GenBank/DDBJ databases">
        <authorList>
            <person name="Li J."/>
        </authorList>
    </citation>
    <scope>NUCLEOTIDE SEQUENCE [LARGE SCALE GENOMIC DNA]</scope>
    <source>
        <strain evidence="2">2184</strain>
    </source>
</reference>
<gene>
    <name evidence="1" type="ORF">C3E79_10930</name>
</gene>